<dbReference type="InterPro" id="IPR010621">
    <property type="entry name" value="DUF1214"/>
</dbReference>
<gene>
    <name evidence="3" type="ORF">WG901_20320</name>
</gene>
<evidence type="ECO:0000313" key="4">
    <source>
        <dbReference type="Proteomes" id="UP001361239"/>
    </source>
</evidence>
<dbReference type="RefSeq" id="WP_339589123.1">
    <property type="nucleotide sequence ID" value="NZ_JBBHJZ010000005.1"/>
</dbReference>
<dbReference type="Proteomes" id="UP001361239">
    <property type="component" value="Unassembled WGS sequence"/>
</dbReference>
<evidence type="ECO:0000259" key="2">
    <source>
        <dbReference type="Pfam" id="PF06863"/>
    </source>
</evidence>
<evidence type="ECO:0000313" key="3">
    <source>
        <dbReference type="EMBL" id="MEJ5979010.1"/>
    </source>
</evidence>
<reference evidence="3 4" key="1">
    <citation type="submission" date="2024-03" db="EMBL/GenBank/DDBJ databases">
        <authorList>
            <person name="Jo J.-H."/>
        </authorList>
    </citation>
    <scope>NUCLEOTIDE SEQUENCE [LARGE SCALE GENOMIC DNA]</scope>
    <source>
        <strain evidence="3 4">PS1R-30</strain>
    </source>
</reference>
<comment type="caution">
    <text evidence="3">The sequence shown here is derived from an EMBL/GenBank/DDBJ whole genome shotgun (WGS) entry which is preliminary data.</text>
</comment>
<feature type="domain" description="DUF1254" evidence="2">
    <location>
        <begin position="53"/>
        <end position="184"/>
    </location>
</feature>
<dbReference type="EMBL" id="JBBHJZ010000005">
    <property type="protein sequence ID" value="MEJ5979010.1"/>
    <property type="molecule type" value="Genomic_DNA"/>
</dbReference>
<dbReference type="InterPro" id="IPR037050">
    <property type="entry name" value="DUF1254_sf"/>
</dbReference>
<dbReference type="PANTHER" id="PTHR36509">
    <property type="entry name" value="BLL3101 PROTEIN"/>
    <property type="match status" value="1"/>
</dbReference>
<dbReference type="Pfam" id="PF06863">
    <property type="entry name" value="DUF1254"/>
    <property type="match status" value="1"/>
</dbReference>
<name>A0ABU8S136_9SPHN</name>
<proteinExistence type="predicted"/>
<dbReference type="Gene3D" id="2.60.120.600">
    <property type="entry name" value="Domain of unknown function DUF1214, C-terminal domain"/>
    <property type="match status" value="1"/>
</dbReference>
<dbReference type="InterPro" id="IPR037049">
    <property type="entry name" value="DUF1214_C_sf"/>
</dbReference>
<accession>A0ABU8S136</accession>
<dbReference type="PANTHER" id="PTHR36509:SF2">
    <property type="entry name" value="BLL3101 PROTEIN"/>
    <property type="match status" value="1"/>
</dbReference>
<evidence type="ECO:0000259" key="1">
    <source>
        <dbReference type="Pfam" id="PF06742"/>
    </source>
</evidence>
<feature type="domain" description="DUF1214" evidence="1">
    <location>
        <begin position="323"/>
        <end position="429"/>
    </location>
</feature>
<keyword evidence="4" id="KW-1185">Reference proteome</keyword>
<sequence length="448" mass="48668">MGAAPPSPTPKPVETREVEIAREAYAFLYPLVIMDVTRRQALQRGGSGLAAPVNTFHHSPAFPRGDFKAVVRPNFDTLYSSAWLDLGNGPVLLSIGDTKNRYYMLPLYDAWTDTFAIPGSETLPAGKTAKFAITGPGWQGILPAGVERVDAPTRFVWIIGRIQTNGVSDYPVVHEIQKALTLAPLDPAKPAPLASDASVDLTLPPVALVNRLSATEFYETALRLMVDNPPHLVDQAQVARLGLIGLRAARDFRFAGLSSAAQAALADAKTQGPARILRYAGRNGQQRNGWRLNTLSVGTYGADYDQRAAVALVGLGANRPTDSIYPSTSVDRDGKALSGQERYVVRFKAGELPPARAFWSLTAYTPEGYTEPNAIDRYAVGDRDALSFNPDGSLDLLLQNDDPGADRRANWLPVPRGPFNLSLRIYRPAPSALEGDWQPPVIERTTQK</sequence>
<dbReference type="Gene3D" id="2.60.40.1610">
    <property type="entry name" value="Domain of unknown function DUF1254"/>
    <property type="match status" value="1"/>
</dbReference>
<dbReference type="InterPro" id="IPR010679">
    <property type="entry name" value="DUF1254"/>
</dbReference>
<organism evidence="3 4">
    <name type="scientific">Novosphingobium anseongense</name>
    <dbReference type="NCBI Taxonomy" id="3133436"/>
    <lineage>
        <taxon>Bacteria</taxon>
        <taxon>Pseudomonadati</taxon>
        <taxon>Pseudomonadota</taxon>
        <taxon>Alphaproteobacteria</taxon>
        <taxon>Sphingomonadales</taxon>
        <taxon>Sphingomonadaceae</taxon>
        <taxon>Novosphingobium</taxon>
    </lineage>
</organism>
<dbReference type="Pfam" id="PF06742">
    <property type="entry name" value="DUF1214"/>
    <property type="match status" value="1"/>
</dbReference>
<protein>
    <submittedName>
        <fullName evidence="3">DUF1254 domain-containing protein</fullName>
    </submittedName>
</protein>
<dbReference type="SUPFAM" id="SSF160935">
    <property type="entry name" value="VPA0735-like"/>
    <property type="match status" value="1"/>
</dbReference>